<feature type="transmembrane region" description="Helical" evidence="1">
    <location>
        <begin position="360"/>
        <end position="384"/>
    </location>
</feature>
<dbReference type="STRING" id="40148.A0A0E0B9Y4"/>
<accession>A0A0E0B9Y4</accession>
<keyword evidence="4" id="KW-1185">Reference proteome</keyword>
<sequence>MATTKIAPSVLLLVAVVAAAPAAAATADGEEARGLLSSDKLVFAEWFKKAVDATKEVVQWKYDEKRRERERGVGFQGWLPTAAGGGSFVAVVKAGSMGFSVRDVDVTSEVTSTSQCGGGSRPYKCGGGGEVCSNGAGQEDAGDLRQGAVSVSTFGGRRIFSNDTVVYTCSASSGKDAAVVGLGRRSILAASFRRFAYFIDGDLRSLVWLGDDAAAAPARGGGGGDHHHPAHPVGVDKAPNIDPNLYFVAITGIKVSSGEAVNDKAAAIMTTNTIPDTELPAITLVFAGKDAAMEHYSYKRSDGAVCLSILRSPLRGGVAGRKIAYDLDENTLTFDFETPSSSMRSSSSPSPTASRSSSSAAAAALTPSVFLSAAWVVVLLLAVVM</sequence>
<dbReference type="EnsemblPlants" id="OGLUM10G08290.1">
    <property type="protein sequence ID" value="OGLUM10G08290.1"/>
    <property type="gene ID" value="OGLUM10G08290"/>
</dbReference>
<dbReference type="HOGENOM" id="CLU_718397_0_0_1"/>
<dbReference type="AlphaFoldDB" id="A0A0E0B9Y4"/>
<evidence type="ECO:0000313" key="4">
    <source>
        <dbReference type="Proteomes" id="UP000026961"/>
    </source>
</evidence>
<keyword evidence="1" id="KW-0812">Transmembrane</keyword>
<dbReference type="Gramene" id="OGLUM10G08290.1">
    <property type="protein sequence ID" value="OGLUM10G08290.1"/>
    <property type="gene ID" value="OGLUM10G08290"/>
</dbReference>
<evidence type="ECO:0000313" key="3">
    <source>
        <dbReference type="EnsemblPlants" id="OGLUM10G08290.1"/>
    </source>
</evidence>
<feature type="chain" id="PRO_5002354647" evidence="2">
    <location>
        <begin position="20"/>
        <end position="385"/>
    </location>
</feature>
<reference evidence="3" key="2">
    <citation type="submission" date="2018-05" db="EMBL/GenBank/DDBJ databases">
        <title>OgluRS3 (Oryza glumaepatula Reference Sequence Version 3).</title>
        <authorList>
            <person name="Zhang J."/>
            <person name="Kudrna D."/>
            <person name="Lee S."/>
            <person name="Talag J."/>
            <person name="Welchert J."/>
            <person name="Wing R.A."/>
        </authorList>
    </citation>
    <scope>NUCLEOTIDE SEQUENCE [LARGE SCALE GENOMIC DNA]</scope>
</reference>
<dbReference type="Proteomes" id="UP000026961">
    <property type="component" value="Chromosome 10"/>
</dbReference>
<organism evidence="3">
    <name type="scientific">Oryza glumipatula</name>
    <dbReference type="NCBI Taxonomy" id="40148"/>
    <lineage>
        <taxon>Eukaryota</taxon>
        <taxon>Viridiplantae</taxon>
        <taxon>Streptophyta</taxon>
        <taxon>Embryophyta</taxon>
        <taxon>Tracheophyta</taxon>
        <taxon>Spermatophyta</taxon>
        <taxon>Magnoliopsida</taxon>
        <taxon>Liliopsida</taxon>
        <taxon>Poales</taxon>
        <taxon>Poaceae</taxon>
        <taxon>BOP clade</taxon>
        <taxon>Oryzoideae</taxon>
        <taxon>Oryzeae</taxon>
        <taxon>Oryzinae</taxon>
        <taxon>Oryza</taxon>
    </lineage>
</organism>
<evidence type="ECO:0000256" key="1">
    <source>
        <dbReference type="SAM" id="Phobius"/>
    </source>
</evidence>
<protein>
    <submittedName>
        <fullName evidence="3">Uncharacterized protein</fullName>
    </submittedName>
</protein>
<proteinExistence type="predicted"/>
<keyword evidence="1" id="KW-1133">Transmembrane helix</keyword>
<reference evidence="3" key="1">
    <citation type="submission" date="2015-04" db="UniProtKB">
        <authorList>
            <consortium name="EnsemblPlants"/>
        </authorList>
    </citation>
    <scope>IDENTIFICATION</scope>
</reference>
<keyword evidence="2" id="KW-0732">Signal</keyword>
<feature type="signal peptide" evidence="2">
    <location>
        <begin position="1"/>
        <end position="19"/>
    </location>
</feature>
<evidence type="ECO:0000256" key="2">
    <source>
        <dbReference type="SAM" id="SignalP"/>
    </source>
</evidence>
<keyword evidence="1" id="KW-0472">Membrane</keyword>
<name>A0A0E0B9Y4_9ORYZ</name>